<organism evidence="1">
    <name type="scientific">Pseudomonas phage HRDY3</name>
    <dbReference type="NCBI Taxonomy" id="3236930"/>
    <lineage>
        <taxon>Viruses</taxon>
    </lineage>
</organism>
<accession>A0AB39CEN1</accession>
<proteinExistence type="predicted"/>
<name>A0AB39CEN1_9VIRU</name>
<sequence length="140" mass="15963">MDPTLQSLAGRTVFHGLQIVEDPSHLQIVRHLRERKWAHRKMWNRGKRFNVTTTYKPSRTVLRFDDKLVMHPALAAEVREAIATTKNPGDLPQLTPYSMSARVASEPEPWMPSAGRNRNILDPYAIGIPIRPNNSIIKGF</sequence>
<evidence type="ECO:0000313" key="1">
    <source>
        <dbReference type="EMBL" id="XDJ15285.1"/>
    </source>
</evidence>
<reference evidence="1" key="1">
    <citation type="submission" date="2024-07" db="EMBL/GenBank/DDBJ databases">
        <authorList>
            <person name="Bringhurst R.M."/>
            <person name="Homer T.E."/>
        </authorList>
    </citation>
    <scope>NUCLEOTIDE SEQUENCE</scope>
</reference>
<dbReference type="EMBL" id="PQ015379">
    <property type="protein sequence ID" value="XDJ15285.1"/>
    <property type="molecule type" value="Genomic_DNA"/>
</dbReference>
<protein>
    <submittedName>
        <fullName evidence="1">Uncharacterized protein</fullName>
    </submittedName>
</protein>